<comment type="caution">
    <text evidence="6">The sequence shown here is derived from an EMBL/GenBank/DDBJ whole genome shotgun (WGS) entry which is preliminary data.</text>
</comment>
<dbReference type="InterPro" id="IPR011011">
    <property type="entry name" value="Znf_FYVE_PHD"/>
</dbReference>
<evidence type="ECO:0000313" key="7">
    <source>
        <dbReference type="Proteomes" id="UP000288805"/>
    </source>
</evidence>
<dbReference type="PANTHER" id="PTHR46694:SF1">
    <property type="entry name" value="AT-RICH INTERACTIVE DOMAIN-CONTAINING PROTEIN 4"/>
    <property type="match status" value="1"/>
</dbReference>
<name>A0A438K7A7_VITVI</name>
<dbReference type="PANTHER" id="PTHR46694">
    <property type="entry name" value="AT-RICH INTERACTIVE DOMAIN-CONTAINING PROTEIN 4"/>
    <property type="match status" value="1"/>
</dbReference>
<dbReference type="SUPFAM" id="SSF57903">
    <property type="entry name" value="FYVE/PHD zinc finger"/>
    <property type="match status" value="1"/>
</dbReference>
<dbReference type="CDD" id="cd16100">
    <property type="entry name" value="ARID"/>
    <property type="match status" value="1"/>
</dbReference>
<keyword evidence="2" id="KW-0863">Zinc-finger</keyword>
<protein>
    <submittedName>
        <fullName evidence="6">AT-rich interactive domain-containing protein 4</fullName>
    </submittedName>
</protein>
<dbReference type="PROSITE" id="PS51011">
    <property type="entry name" value="ARID"/>
    <property type="match status" value="1"/>
</dbReference>
<dbReference type="InterPro" id="IPR001606">
    <property type="entry name" value="ARID_dom"/>
</dbReference>
<evidence type="ECO:0000313" key="6">
    <source>
        <dbReference type="EMBL" id="RVX17098.1"/>
    </source>
</evidence>
<dbReference type="InterPro" id="IPR036431">
    <property type="entry name" value="ARID_dom_sf"/>
</dbReference>
<dbReference type="InterPro" id="IPR042293">
    <property type="entry name" value="ARID4"/>
</dbReference>
<keyword evidence="3" id="KW-0862">Zinc</keyword>
<dbReference type="CDD" id="cd15615">
    <property type="entry name" value="PHD_ARID4_like"/>
    <property type="match status" value="1"/>
</dbReference>
<sequence>MLHTQGISNHTCGLLAVTCGKTSECKQEHETSNDRPRYPFPDFVSSGRLEVQNLSSFSCAAIDHPLNLYVQVQTLTSPSPDEFRRVFESVQPNFVYFQGEQLQNDEVGSLVWGGVELSSAEDICGLFGSKLPTTVYLEIPNGEKLAEALHSKGIPYVIYWKNAFSCYAACHFRNALFSVVQRYVVIYFSSTHTWDAFQLAYASFRLYCVRNNHVLPANSHKVSGKLGPRLLGDPATIDVPPPEVDAGEDEEGSLGTLPAIKIYDDDVGIRFLVCGEPCMLDSCLFESLEDGLNALLSIEIRGSKLHNRVSAPPPPLQAGTFSRGVVTMRCDLSTCSSAHISLLVSGSAQTCFDDQLLENNIKKEVTEQSQLVHALPYSEGNKPPLSEPRRSASIACGAAVFEVCAKVPAWASQVCGLHFQVLRQLAPDVSYRSLVALGIASIQGLAVASFEKDDANRLLFFCTRQGKYIHPNNFTPSRLPSWLKPPPPSRKRVEPSQDTSPGHHNGLVFANQATSRRIDKEDKKTGLVNGVTMPLLPARQRLKVAAMRPIPHIRHHKMLPFPGISEADGHDGGQVKANLSVPPPTKHSIVGSTSAMHRKSFSSSYQAKQIISLNPLPLKKHGCGRSPIRVCSEEEFLKDVMQFLNLRGHTRLIPQGGLAEFPDAILNAKRLDLYNLYREVVSRGGFHVGNGINWKGQVFSKMRNHTVTNRMTVKSVKSPFVPKNFQSSGGHLPPRTFLWLHLWVGFQVMRGLQILSTSLDWEKKRLQELMEVRKIQRWQVKDFELHFGEFKKELEVPWWSSSGNWVGCTSPHSSNSLEALVTCLPIWKLGFHFVSCKDRMFNSTFRVFNSESIHEVGKTVFLSIVLLKCVDLEDSMGVGNTLKRHYETYLLEYELAHDDVDGECCLLCHSSAAGDWVNCGICGEWAHFGCDRRQGLGAFKDYAKTDGLEYICPQCSVTNFKKKANKAPNGFS</sequence>
<dbReference type="AlphaFoldDB" id="A0A438K7A7"/>
<reference evidence="6 7" key="1">
    <citation type="journal article" date="2018" name="PLoS Genet.">
        <title>Population sequencing reveals clonal diversity and ancestral inbreeding in the grapevine cultivar Chardonnay.</title>
        <authorList>
            <person name="Roach M.J."/>
            <person name="Johnson D.L."/>
            <person name="Bohlmann J."/>
            <person name="van Vuuren H.J."/>
            <person name="Jones S.J."/>
            <person name="Pretorius I.S."/>
            <person name="Schmidt S.A."/>
            <person name="Borneman A.R."/>
        </authorList>
    </citation>
    <scope>NUCLEOTIDE SEQUENCE [LARGE SCALE GENOMIC DNA]</scope>
    <source>
        <strain evidence="7">cv. Chardonnay</strain>
        <tissue evidence="6">Leaf</tissue>
    </source>
</reference>
<dbReference type="EMBL" id="QGNW01000014">
    <property type="protein sequence ID" value="RVX17098.1"/>
    <property type="molecule type" value="Genomic_DNA"/>
</dbReference>
<evidence type="ECO:0000259" key="5">
    <source>
        <dbReference type="PROSITE" id="PS51011"/>
    </source>
</evidence>
<dbReference type="InterPro" id="IPR013083">
    <property type="entry name" value="Znf_RING/FYVE/PHD"/>
</dbReference>
<evidence type="ECO:0000256" key="4">
    <source>
        <dbReference type="SAM" id="MobiDB-lite"/>
    </source>
</evidence>
<feature type="region of interest" description="Disordered" evidence="4">
    <location>
        <begin position="477"/>
        <end position="507"/>
    </location>
</feature>
<proteinExistence type="predicted"/>
<dbReference type="GO" id="GO:0003677">
    <property type="term" value="F:DNA binding"/>
    <property type="evidence" value="ECO:0007669"/>
    <property type="project" value="InterPro"/>
</dbReference>
<gene>
    <name evidence="6" type="primary">ARID4_4</name>
    <name evidence="6" type="ORF">CK203_003388</name>
</gene>
<organism evidence="6 7">
    <name type="scientific">Vitis vinifera</name>
    <name type="common">Grape</name>
    <dbReference type="NCBI Taxonomy" id="29760"/>
    <lineage>
        <taxon>Eukaryota</taxon>
        <taxon>Viridiplantae</taxon>
        <taxon>Streptophyta</taxon>
        <taxon>Embryophyta</taxon>
        <taxon>Tracheophyta</taxon>
        <taxon>Spermatophyta</taxon>
        <taxon>Magnoliopsida</taxon>
        <taxon>eudicotyledons</taxon>
        <taxon>Gunneridae</taxon>
        <taxon>Pentapetalae</taxon>
        <taxon>rosids</taxon>
        <taxon>Vitales</taxon>
        <taxon>Vitaceae</taxon>
        <taxon>Viteae</taxon>
        <taxon>Vitis</taxon>
    </lineage>
</organism>
<evidence type="ECO:0000256" key="2">
    <source>
        <dbReference type="ARBA" id="ARBA00022771"/>
    </source>
</evidence>
<feature type="domain" description="ARID" evidence="5">
    <location>
        <begin position="630"/>
        <end position="732"/>
    </location>
</feature>
<evidence type="ECO:0000256" key="3">
    <source>
        <dbReference type="ARBA" id="ARBA00022833"/>
    </source>
</evidence>
<accession>A0A438K7A7</accession>
<dbReference type="SUPFAM" id="SSF46774">
    <property type="entry name" value="ARID-like"/>
    <property type="match status" value="1"/>
</dbReference>
<dbReference type="Pfam" id="PF01388">
    <property type="entry name" value="ARID"/>
    <property type="match status" value="1"/>
</dbReference>
<dbReference type="Gene3D" id="3.30.40.10">
    <property type="entry name" value="Zinc/RING finger domain, C3HC4 (zinc finger)"/>
    <property type="match status" value="1"/>
</dbReference>
<evidence type="ECO:0000256" key="1">
    <source>
        <dbReference type="ARBA" id="ARBA00022723"/>
    </source>
</evidence>
<dbReference type="GO" id="GO:0008270">
    <property type="term" value="F:zinc ion binding"/>
    <property type="evidence" value="ECO:0007669"/>
    <property type="project" value="UniProtKB-KW"/>
</dbReference>
<dbReference type="Gene3D" id="1.10.150.60">
    <property type="entry name" value="ARID DNA-binding domain"/>
    <property type="match status" value="1"/>
</dbReference>
<dbReference type="Proteomes" id="UP000288805">
    <property type="component" value="Unassembled WGS sequence"/>
</dbReference>
<keyword evidence="1" id="KW-0479">Metal-binding</keyword>